<sequence>MGQTESPSTSVSSARRGDKRAARRPVTRDAVLATALRLIDRDGVDGLSMRRLAEAVDRDPMVIYRHLPNKAAVLDGVAELVLADLTVDVDDPDWAHQLRVVAREFRRLALAHPNVVPLLVTRPLGTPLGLRPPSVTRPLEGVLTLLVRAGFEDAAALHVYRTLFAFLYGHILNELQEVVEKPEETDEVLRLGLYRLPLAEFPTVRKLAPVLAVYDGAAELERGLDILLTGLNATIPVRGARRR</sequence>
<gene>
    <name evidence="7" type="ORF">DFR74_10799</name>
</gene>
<evidence type="ECO:0000259" key="6">
    <source>
        <dbReference type="PROSITE" id="PS50977"/>
    </source>
</evidence>
<evidence type="ECO:0000313" key="8">
    <source>
        <dbReference type="Proteomes" id="UP000252586"/>
    </source>
</evidence>
<organism evidence="7 8">
    <name type="scientific">Nocardia puris</name>
    <dbReference type="NCBI Taxonomy" id="208602"/>
    <lineage>
        <taxon>Bacteria</taxon>
        <taxon>Bacillati</taxon>
        <taxon>Actinomycetota</taxon>
        <taxon>Actinomycetes</taxon>
        <taxon>Mycobacteriales</taxon>
        <taxon>Nocardiaceae</taxon>
        <taxon>Nocardia</taxon>
    </lineage>
</organism>
<evidence type="ECO:0000256" key="2">
    <source>
        <dbReference type="ARBA" id="ARBA00023125"/>
    </source>
</evidence>
<keyword evidence="2 4" id="KW-0238">DNA-binding</keyword>
<dbReference type="InterPro" id="IPR004111">
    <property type="entry name" value="Repressor_TetR_C"/>
</dbReference>
<keyword evidence="3" id="KW-0804">Transcription</keyword>
<dbReference type="SUPFAM" id="SSF48498">
    <property type="entry name" value="Tetracyclin repressor-like, C-terminal domain"/>
    <property type="match status" value="1"/>
</dbReference>
<dbReference type="GO" id="GO:0003700">
    <property type="term" value="F:DNA-binding transcription factor activity"/>
    <property type="evidence" value="ECO:0007669"/>
    <property type="project" value="TreeGrafter"/>
</dbReference>
<dbReference type="Gene3D" id="1.10.10.60">
    <property type="entry name" value="Homeodomain-like"/>
    <property type="match status" value="1"/>
</dbReference>
<feature type="region of interest" description="Disordered" evidence="5">
    <location>
        <begin position="1"/>
        <end position="25"/>
    </location>
</feature>
<dbReference type="RefSeq" id="WP_067507100.1">
    <property type="nucleotide sequence ID" value="NZ_CP107943.1"/>
</dbReference>
<dbReference type="InterPro" id="IPR001647">
    <property type="entry name" value="HTH_TetR"/>
</dbReference>
<dbReference type="OrthoDB" id="329481at2"/>
<protein>
    <submittedName>
        <fullName evidence="7">TetR family transcriptional regulator</fullName>
    </submittedName>
</protein>
<feature type="compositionally biased region" description="Polar residues" evidence="5">
    <location>
        <begin position="1"/>
        <end position="13"/>
    </location>
</feature>
<accession>A0A366DHC5</accession>
<evidence type="ECO:0000256" key="3">
    <source>
        <dbReference type="ARBA" id="ARBA00023163"/>
    </source>
</evidence>
<dbReference type="Pfam" id="PF02909">
    <property type="entry name" value="TetR_C_1"/>
    <property type="match status" value="1"/>
</dbReference>
<feature type="domain" description="HTH tetR-type" evidence="6">
    <location>
        <begin position="25"/>
        <end position="85"/>
    </location>
</feature>
<name>A0A366DHC5_9NOCA</name>
<dbReference type="Proteomes" id="UP000252586">
    <property type="component" value="Unassembled WGS sequence"/>
</dbReference>
<dbReference type="GO" id="GO:0045892">
    <property type="term" value="P:negative regulation of DNA-templated transcription"/>
    <property type="evidence" value="ECO:0007669"/>
    <property type="project" value="InterPro"/>
</dbReference>
<feature type="DNA-binding region" description="H-T-H motif" evidence="4">
    <location>
        <begin position="48"/>
        <end position="67"/>
    </location>
</feature>
<dbReference type="InterPro" id="IPR009057">
    <property type="entry name" value="Homeodomain-like_sf"/>
</dbReference>
<dbReference type="Pfam" id="PF00440">
    <property type="entry name" value="TetR_N"/>
    <property type="match status" value="1"/>
</dbReference>
<keyword evidence="8" id="KW-1185">Reference proteome</keyword>
<keyword evidence="1" id="KW-0805">Transcription regulation</keyword>
<dbReference type="EMBL" id="QNRE01000007">
    <property type="protein sequence ID" value="RBO89421.1"/>
    <property type="molecule type" value="Genomic_DNA"/>
</dbReference>
<dbReference type="InterPro" id="IPR050109">
    <property type="entry name" value="HTH-type_TetR-like_transc_reg"/>
</dbReference>
<comment type="caution">
    <text evidence="7">The sequence shown here is derived from an EMBL/GenBank/DDBJ whole genome shotgun (WGS) entry which is preliminary data.</text>
</comment>
<evidence type="ECO:0000256" key="4">
    <source>
        <dbReference type="PROSITE-ProRule" id="PRU00335"/>
    </source>
</evidence>
<dbReference type="PROSITE" id="PS50977">
    <property type="entry name" value="HTH_TETR_2"/>
    <property type="match status" value="1"/>
</dbReference>
<proteinExistence type="predicted"/>
<dbReference type="Gene3D" id="1.10.357.10">
    <property type="entry name" value="Tetracycline Repressor, domain 2"/>
    <property type="match status" value="1"/>
</dbReference>
<dbReference type="InterPro" id="IPR036271">
    <property type="entry name" value="Tet_transcr_reg_TetR-rel_C_sf"/>
</dbReference>
<dbReference type="SUPFAM" id="SSF46689">
    <property type="entry name" value="Homeodomain-like"/>
    <property type="match status" value="1"/>
</dbReference>
<dbReference type="AlphaFoldDB" id="A0A366DHC5"/>
<dbReference type="PANTHER" id="PTHR30055">
    <property type="entry name" value="HTH-TYPE TRANSCRIPTIONAL REGULATOR RUTR"/>
    <property type="match status" value="1"/>
</dbReference>
<evidence type="ECO:0000256" key="5">
    <source>
        <dbReference type="SAM" id="MobiDB-lite"/>
    </source>
</evidence>
<dbReference type="STRING" id="1210090.GCA_001613185_02058"/>
<evidence type="ECO:0000313" key="7">
    <source>
        <dbReference type="EMBL" id="RBO89421.1"/>
    </source>
</evidence>
<dbReference type="PANTHER" id="PTHR30055:SF151">
    <property type="entry name" value="TRANSCRIPTIONAL REGULATORY PROTEIN"/>
    <property type="match status" value="1"/>
</dbReference>
<reference evidence="7 8" key="1">
    <citation type="submission" date="2018-06" db="EMBL/GenBank/DDBJ databases">
        <title>Genomic Encyclopedia of Type Strains, Phase IV (KMG-IV): sequencing the most valuable type-strain genomes for metagenomic binning, comparative biology and taxonomic classification.</title>
        <authorList>
            <person name="Goeker M."/>
        </authorList>
    </citation>
    <scope>NUCLEOTIDE SEQUENCE [LARGE SCALE GENOMIC DNA]</scope>
    <source>
        <strain evidence="7 8">DSM 44599</strain>
    </source>
</reference>
<evidence type="ECO:0000256" key="1">
    <source>
        <dbReference type="ARBA" id="ARBA00023015"/>
    </source>
</evidence>
<dbReference type="GO" id="GO:0000976">
    <property type="term" value="F:transcription cis-regulatory region binding"/>
    <property type="evidence" value="ECO:0007669"/>
    <property type="project" value="TreeGrafter"/>
</dbReference>